<protein>
    <submittedName>
        <fullName evidence="2">Polysaccharide pyruvyl transferase family protein</fullName>
    </submittedName>
</protein>
<keyword evidence="3" id="KW-1185">Reference proteome</keyword>
<organism evidence="2 3">
    <name type="scientific">Aromatoleum diolicum</name>
    <dbReference type="NCBI Taxonomy" id="75796"/>
    <lineage>
        <taxon>Bacteria</taxon>
        <taxon>Pseudomonadati</taxon>
        <taxon>Pseudomonadota</taxon>
        <taxon>Betaproteobacteria</taxon>
        <taxon>Rhodocyclales</taxon>
        <taxon>Rhodocyclaceae</taxon>
        <taxon>Aromatoleum</taxon>
    </lineage>
</organism>
<keyword evidence="2" id="KW-0808">Transferase</keyword>
<dbReference type="InterPro" id="IPR007345">
    <property type="entry name" value="Polysacch_pyruvyl_Trfase"/>
</dbReference>
<evidence type="ECO:0000313" key="3">
    <source>
        <dbReference type="Proteomes" id="UP000648984"/>
    </source>
</evidence>
<evidence type="ECO:0000313" key="2">
    <source>
        <dbReference type="EMBL" id="NMG75532.1"/>
    </source>
</evidence>
<dbReference type="Pfam" id="PF04230">
    <property type="entry name" value="PS_pyruv_trans"/>
    <property type="match status" value="1"/>
</dbReference>
<dbReference type="RefSeq" id="WP_169260681.1">
    <property type="nucleotide sequence ID" value="NZ_WTVQ01000018.1"/>
</dbReference>
<reference evidence="2 3" key="1">
    <citation type="submission" date="2019-12" db="EMBL/GenBank/DDBJ databases">
        <title>Comparative genomics gives insights into the taxonomy of the Azoarcus-Aromatoleum group and reveals separate origins of nif in the plant-associated Azoarcus and non-plant-associated Aromatoleum sub-groups.</title>
        <authorList>
            <person name="Lafos M."/>
            <person name="Maluk M."/>
            <person name="Batista M."/>
            <person name="Junghare M."/>
            <person name="Carmona M."/>
            <person name="Faoro H."/>
            <person name="Cruz L.M."/>
            <person name="Battistoni F."/>
            <person name="De Souza E."/>
            <person name="Pedrosa F."/>
            <person name="Chen W.-M."/>
            <person name="Poole P.S."/>
            <person name="Dixon R.A."/>
            <person name="James E.K."/>
        </authorList>
    </citation>
    <scope>NUCLEOTIDE SEQUENCE [LARGE SCALE GENOMIC DNA]</scope>
    <source>
        <strain evidence="2 3">22Lin</strain>
    </source>
</reference>
<accession>A0ABX1QAX1</accession>
<proteinExistence type="predicted"/>
<dbReference type="GO" id="GO:0016740">
    <property type="term" value="F:transferase activity"/>
    <property type="evidence" value="ECO:0007669"/>
    <property type="project" value="UniProtKB-KW"/>
</dbReference>
<feature type="domain" description="Polysaccharide pyruvyl transferase" evidence="1">
    <location>
        <begin position="198"/>
        <end position="376"/>
    </location>
</feature>
<dbReference type="PANTHER" id="PTHR36836:SF1">
    <property type="entry name" value="COLANIC ACID BIOSYNTHESIS PROTEIN WCAK"/>
    <property type="match status" value="1"/>
</dbReference>
<dbReference type="PANTHER" id="PTHR36836">
    <property type="entry name" value="COLANIC ACID BIOSYNTHESIS PROTEIN WCAK"/>
    <property type="match status" value="1"/>
</dbReference>
<name>A0ABX1QAX1_9RHOO</name>
<dbReference type="Proteomes" id="UP000648984">
    <property type="component" value="Unassembled WGS sequence"/>
</dbReference>
<comment type="caution">
    <text evidence="2">The sequence shown here is derived from an EMBL/GenBank/DDBJ whole genome shotgun (WGS) entry which is preliminary data.</text>
</comment>
<sequence length="408" mass="44604">MGTLLRESAMITEDAPRPEAPHRRPFIRKRSVRSWCTMTANAHAGRSVSRRLILFGAFDRHNFGDILLAHCAVAAHRGRTPVFAGLLSRDLTVFGGHRVRSLAEIIAAYRHEAADFVHVGGELLTTTAWEAAVMLQSPADAARAIAMYDRSPETRRAWAQTMLTTDRRIPYAISAAELPTGWTVHFNAVGGVALTKLPTEEHAEVLRALRTAGTVSVRDAVTHAALKRAGISAELACDPASATPRLFGELISLRARNGEVAAIARRTPCWIAVQLAAHYGDDATLDRIASALRNRAIHANVGIVLFRAGLAPWHDDRETLERLFRRLAGLPVNLFESAHVLDVCALLSGARAYLGTSLHGWIVANSFGVPAHCLVSHDSDKAAAYIDTWHASPRRWRKVSESDLVPVY</sequence>
<evidence type="ECO:0000259" key="1">
    <source>
        <dbReference type="Pfam" id="PF04230"/>
    </source>
</evidence>
<dbReference type="EMBL" id="WTVQ01000018">
    <property type="protein sequence ID" value="NMG75532.1"/>
    <property type="molecule type" value="Genomic_DNA"/>
</dbReference>
<gene>
    <name evidence="2" type="ORF">GPA25_12265</name>
</gene>